<dbReference type="EMBL" id="JBEDUW010000007">
    <property type="protein sequence ID" value="KAK9912522.1"/>
    <property type="molecule type" value="Genomic_DNA"/>
</dbReference>
<evidence type="ECO:0000313" key="3">
    <source>
        <dbReference type="EMBL" id="KAK9912522.1"/>
    </source>
</evidence>
<keyword evidence="4" id="KW-1185">Reference proteome</keyword>
<accession>A0AAW1VZI2</accession>
<sequence length="398" mass="44030">MSNLNKLDFTPLDTTGIGYHKWVRDVRNHLKTKGIISAIREPPTAAAAPAAAATPTAAASDDAVDAKPAQITARAAVAAAVARAAAEELEAKNAKAIILMIRHMDESLQSEYLNEEDPHKLWVALEERFGNVRESLLPDLEVKWLNLRFCDYSSVLDFNLEALHIKSLMEFCQKTITDAMLIEKTLSTFPVSDLVVAKNYRIEVLNRRITRFHELISALSVAEKHEKILVKNYNARPVGTKAVPETHYSGAPKGGRRERNPKPRDNSGRPGPYNRSAQEGSRRTRRGGGRDGRPRGNGTAGPVNPTGANAVPLKRAAPRARNTTQSKDSGNTPTCYRCGQNGHWAKTFRAPVSVANAYKLYREATEVHNLEQEFDEENVKLRVEDFKAGKNDETPDFA</sequence>
<feature type="region of interest" description="Disordered" evidence="1">
    <location>
        <begin position="241"/>
        <end position="335"/>
    </location>
</feature>
<feature type="compositionally biased region" description="Polar residues" evidence="1">
    <location>
        <begin position="321"/>
        <end position="334"/>
    </location>
</feature>
<dbReference type="PANTHER" id="PTHR33325:SF11">
    <property type="entry name" value="COLD SHOCK DOMAIN-CONTAINING PROTEIN 4-LIKE"/>
    <property type="match status" value="1"/>
</dbReference>
<dbReference type="GO" id="GO:0008270">
    <property type="term" value="F:zinc ion binding"/>
    <property type="evidence" value="ECO:0007669"/>
    <property type="project" value="InterPro"/>
</dbReference>
<proteinExistence type="predicted"/>
<dbReference type="PANTHER" id="PTHR33325">
    <property type="entry name" value="ZINC FINGER, CCHC-TYPE-RELATED"/>
    <property type="match status" value="1"/>
</dbReference>
<organism evidence="3 4">
    <name type="scientific">Rubus argutus</name>
    <name type="common">Southern blackberry</name>
    <dbReference type="NCBI Taxonomy" id="59490"/>
    <lineage>
        <taxon>Eukaryota</taxon>
        <taxon>Viridiplantae</taxon>
        <taxon>Streptophyta</taxon>
        <taxon>Embryophyta</taxon>
        <taxon>Tracheophyta</taxon>
        <taxon>Spermatophyta</taxon>
        <taxon>Magnoliopsida</taxon>
        <taxon>eudicotyledons</taxon>
        <taxon>Gunneridae</taxon>
        <taxon>Pentapetalae</taxon>
        <taxon>rosids</taxon>
        <taxon>fabids</taxon>
        <taxon>Rosales</taxon>
        <taxon>Rosaceae</taxon>
        <taxon>Rosoideae</taxon>
        <taxon>Rosoideae incertae sedis</taxon>
        <taxon>Rubus</taxon>
    </lineage>
</organism>
<feature type="domain" description="CCHC-type" evidence="2">
    <location>
        <begin position="334"/>
        <end position="346"/>
    </location>
</feature>
<protein>
    <recommendedName>
        <fullName evidence="2">CCHC-type domain-containing protein</fullName>
    </recommendedName>
</protein>
<evidence type="ECO:0000313" key="4">
    <source>
        <dbReference type="Proteomes" id="UP001457282"/>
    </source>
</evidence>
<name>A0AAW1VZI2_RUBAR</name>
<evidence type="ECO:0000256" key="1">
    <source>
        <dbReference type="SAM" id="MobiDB-lite"/>
    </source>
</evidence>
<dbReference type="AlphaFoldDB" id="A0AAW1VZI2"/>
<dbReference type="Pfam" id="PF00098">
    <property type="entry name" value="zf-CCHC"/>
    <property type="match status" value="1"/>
</dbReference>
<comment type="caution">
    <text evidence="3">The sequence shown here is derived from an EMBL/GenBank/DDBJ whole genome shotgun (WGS) entry which is preliminary data.</text>
</comment>
<feature type="compositionally biased region" description="Basic and acidic residues" evidence="1">
    <location>
        <begin position="255"/>
        <end position="267"/>
    </location>
</feature>
<dbReference type="InterPro" id="IPR001878">
    <property type="entry name" value="Znf_CCHC"/>
</dbReference>
<dbReference type="GO" id="GO:0003676">
    <property type="term" value="F:nucleic acid binding"/>
    <property type="evidence" value="ECO:0007669"/>
    <property type="project" value="InterPro"/>
</dbReference>
<gene>
    <name evidence="3" type="ORF">M0R45_036384</name>
</gene>
<evidence type="ECO:0000259" key="2">
    <source>
        <dbReference type="Pfam" id="PF00098"/>
    </source>
</evidence>
<dbReference type="Proteomes" id="UP001457282">
    <property type="component" value="Unassembled WGS sequence"/>
</dbReference>
<reference evidence="3 4" key="1">
    <citation type="journal article" date="2023" name="G3 (Bethesda)">
        <title>A chromosome-length genome assembly and annotation of blackberry (Rubus argutus, cv. 'Hillquist').</title>
        <authorList>
            <person name="Bruna T."/>
            <person name="Aryal R."/>
            <person name="Dudchenko O."/>
            <person name="Sargent D.J."/>
            <person name="Mead D."/>
            <person name="Buti M."/>
            <person name="Cavallini A."/>
            <person name="Hytonen T."/>
            <person name="Andres J."/>
            <person name="Pham M."/>
            <person name="Weisz D."/>
            <person name="Mascagni F."/>
            <person name="Usai G."/>
            <person name="Natali L."/>
            <person name="Bassil N."/>
            <person name="Fernandez G.E."/>
            <person name="Lomsadze A."/>
            <person name="Armour M."/>
            <person name="Olukolu B."/>
            <person name="Poorten T."/>
            <person name="Britton C."/>
            <person name="Davik J."/>
            <person name="Ashrafi H."/>
            <person name="Aiden E.L."/>
            <person name="Borodovsky M."/>
            <person name="Worthington M."/>
        </authorList>
    </citation>
    <scope>NUCLEOTIDE SEQUENCE [LARGE SCALE GENOMIC DNA]</scope>
    <source>
        <strain evidence="3">PI 553951</strain>
    </source>
</reference>